<accession>A0A7W6N8U1</accession>
<dbReference type="RefSeq" id="WP_027316343.1">
    <property type="nucleotide sequence ID" value="NZ_JACIDC010000007.1"/>
</dbReference>
<gene>
    <name evidence="2" type="ORF">GGR34_002415</name>
</gene>
<name>A0A7W6N8U1_9HYPH</name>
<dbReference type="Proteomes" id="UP000519439">
    <property type="component" value="Unassembled WGS sequence"/>
</dbReference>
<dbReference type="AlphaFoldDB" id="A0A7W6N8U1"/>
<proteinExistence type="predicted"/>
<organism evidence="2 3">
    <name type="scientific">Microvirga flocculans</name>
    <dbReference type="NCBI Taxonomy" id="217168"/>
    <lineage>
        <taxon>Bacteria</taxon>
        <taxon>Pseudomonadati</taxon>
        <taxon>Pseudomonadota</taxon>
        <taxon>Alphaproteobacteria</taxon>
        <taxon>Hyphomicrobiales</taxon>
        <taxon>Methylobacteriaceae</taxon>
        <taxon>Microvirga</taxon>
    </lineage>
</organism>
<evidence type="ECO:0000256" key="1">
    <source>
        <dbReference type="SAM" id="Coils"/>
    </source>
</evidence>
<dbReference type="EMBL" id="JACIDC010000007">
    <property type="protein sequence ID" value="MBB4040758.1"/>
    <property type="molecule type" value="Genomic_DNA"/>
</dbReference>
<comment type="caution">
    <text evidence="2">The sequence shown here is derived from an EMBL/GenBank/DDBJ whole genome shotgun (WGS) entry which is preliminary data.</text>
</comment>
<sequence>MAASIASLLADFSPLPGGENAGIAILKPVRTASEPPVEPPVPVVDRHADLIHAAEARVREEEREAARKTLEDAIVAEKARHEDELAMQRTLWVEQQGQQLSMQIVEALGRIELIVSERVAAILKPFVTEAFRQQSIAEFKESLATLLFDGETKLMRIAGPEDVLAAIGHDLGSRASLLEFLPGDHVEVSVVAQETTIQTQLSAWAVRLEQALKAE</sequence>
<evidence type="ECO:0008006" key="4">
    <source>
        <dbReference type="Google" id="ProtNLM"/>
    </source>
</evidence>
<evidence type="ECO:0000313" key="3">
    <source>
        <dbReference type="Proteomes" id="UP000519439"/>
    </source>
</evidence>
<reference evidence="2 3" key="1">
    <citation type="submission" date="2020-08" db="EMBL/GenBank/DDBJ databases">
        <title>Genomic Encyclopedia of Type Strains, Phase IV (KMG-IV): sequencing the most valuable type-strain genomes for metagenomic binning, comparative biology and taxonomic classification.</title>
        <authorList>
            <person name="Goeker M."/>
        </authorList>
    </citation>
    <scope>NUCLEOTIDE SEQUENCE [LARGE SCALE GENOMIC DNA]</scope>
    <source>
        <strain evidence="2 3">DSM 15743</strain>
    </source>
</reference>
<feature type="coiled-coil region" evidence="1">
    <location>
        <begin position="44"/>
        <end position="71"/>
    </location>
</feature>
<keyword evidence="1" id="KW-0175">Coiled coil</keyword>
<keyword evidence="3" id="KW-1185">Reference proteome</keyword>
<protein>
    <recommendedName>
        <fullName evidence="4">Flagellar assembly protein FliH/Type III secretion system HrpE domain-containing protein</fullName>
    </recommendedName>
</protein>
<evidence type="ECO:0000313" key="2">
    <source>
        <dbReference type="EMBL" id="MBB4040758.1"/>
    </source>
</evidence>